<evidence type="ECO:0000313" key="2">
    <source>
        <dbReference type="EMBL" id="KKN65744.1"/>
    </source>
</evidence>
<name>A0A0F9SFE0_9ZZZZ</name>
<organism evidence="2">
    <name type="scientific">marine sediment metagenome</name>
    <dbReference type="NCBI Taxonomy" id="412755"/>
    <lineage>
        <taxon>unclassified sequences</taxon>
        <taxon>metagenomes</taxon>
        <taxon>ecological metagenomes</taxon>
    </lineage>
</organism>
<protein>
    <submittedName>
        <fullName evidence="2">Uncharacterized protein</fullName>
    </submittedName>
</protein>
<feature type="transmembrane region" description="Helical" evidence="1">
    <location>
        <begin position="6"/>
        <end position="21"/>
    </location>
</feature>
<evidence type="ECO:0000256" key="1">
    <source>
        <dbReference type="SAM" id="Phobius"/>
    </source>
</evidence>
<dbReference type="EMBL" id="LAZR01000517">
    <property type="protein sequence ID" value="KKN65744.1"/>
    <property type="molecule type" value="Genomic_DNA"/>
</dbReference>
<keyword evidence="1" id="KW-0472">Membrane</keyword>
<keyword evidence="1" id="KW-0812">Transmembrane</keyword>
<comment type="caution">
    <text evidence="2">The sequence shown here is derived from an EMBL/GenBank/DDBJ whole genome shotgun (WGS) entry which is preliminary data.</text>
</comment>
<sequence>MNTFIIVGMFIALAGIIYVEVRDYQRDKRTKDGKEI</sequence>
<keyword evidence="1" id="KW-1133">Transmembrane helix</keyword>
<dbReference type="AlphaFoldDB" id="A0A0F9SFE0"/>
<gene>
    <name evidence="2" type="ORF">LCGC14_0478830</name>
</gene>
<accession>A0A0F9SFE0</accession>
<proteinExistence type="predicted"/>
<reference evidence="2" key="1">
    <citation type="journal article" date="2015" name="Nature">
        <title>Complex archaea that bridge the gap between prokaryotes and eukaryotes.</title>
        <authorList>
            <person name="Spang A."/>
            <person name="Saw J.H."/>
            <person name="Jorgensen S.L."/>
            <person name="Zaremba-Niedzwiedzka K."/>
            <person name="Martijn J."/>
            <person name="Lind A.E."/>
            <person name="van Eijk R."/>
            <person name="Schleper C."/>
            <person name="Guy L."/>
            <person name="Ettema T.J."/>
        </authorList>
    </citation>
    <scope>NUCLEOTIDE SEQUENCE</scope>
</reference>